<evidence type="ECO:0000256" key="4">
    <source>
        <dbReference type="ARBA" id="ARBA00038440"/>
    </source>
</evidence>
<comment type="similarity">
    <text evidence="4 6">Belongs to the GART family.</text>
</comment>
<evidence type="ECO:0000256" key="3">
    <source>
        <dbReference type="ARBA" id="ARBA00022755"/>
    </source>
</evidence>
<feature type="active site" description="Proton donor" evidence="6">
    <location>
        <position position="120"/>
    </location>
</feature>
<dbReference type="PROSITE" id="PS00373">
    <property type="entry name" value="GART"/>
    <property type="match status" value="1"/>
</dbReference>
<dbReference type="FunFam" id="3.40.50.170:FF:000007">
    <property type="entry name" value="Phosphoribosylglycinamide formyltransferase"/>
    <property type="match status" value="1"/>
</dbReference>
<dbReference type="InterPro" id="IPR004607">
    <property type="entry name" value="GART"/>
</dbReference>
<name>A0A0K2G999_NITMO</name>
<keyword evidence="2 6" id="KW-0808">Transferase</keyword>
<dbReference type="InterPro" id="IPR036477">
    <property type="entry name" value="Formyl_transf_N_sf"/>
</dbReference>
<dbReference type="Gene3D" id="3.40.50.170">
    <property type="entry name" value="Formyl transferase, N-terminal domain"/>
    <property type="match status" value="1"/>
</dbReference>
<feature type="binding site" evidence="6">
    <location>
        <begin position="101"/>
        <end position="104"/>
    </location>
    <ligand>
        <name>(6R)-10-formyltetrahydrofolate</name>
        <dbReference type="ChEBI" id="CHEBI:195366"/>
    </ligand>
</feature>
<dbReference type="PANTHER" id="PTHR43369:SF2">
    <property type="entry name" value="PHOSPHORIBOSYLGLYCINAMIDE FORMYLTRANSFERASE"/>
    <property type="match status" value="1"/>
</dbReference>
<evidence type="ECO:0000256" key="2">
    <source>
        <dbReference type="ARBA" id="ARBA00022679"/>
    </source>
</evidence>
<comment type="pathway">
    <text evidence="1 6">Purine metabolism; IMP biosynthesis via de novo pathway; N(2)-formyl-N(1)-(5-phospho-D-ribosyl)glycinamide from N(1)-(5-phospho-D-ribosyl)glycinamide (10-formyl THF route): step 1/1.</text>
</comment>
<feature type="binding site" evidence="6">
    <location>
        <begin position="19"/>
        <end position="21"/>
    </location>
    <ligand>
        <name>N(1)-(5-phospho-beta-D-ribosyl)glycinamide</name>
        <dbReference type="ChEBI" id="CHEBI:143788"/>
    </ligand>
</feature>
<keyword evidence="3 6" id="KW-0658">Purine biosynthesis</keyword>
<dbReference type="GO" id="GO:0005829">
    <property type="term" value="C:cytosol"/>
    <property type="evidence" value="ECO:0007669"/>
    <property type="project" value="TreeGrafter"/>
</dbReference>
<evidence type="ECO:0000313" key="9">
    <source>
        <dbReference type="Proteomes" id="UP000069205"/>
    </source>
</evidence>
<feature type="domain" description="Formyl transferase N-terminal" evidence="7">
    <location>
        <begin position="10"/>
        <end position="193"/>
    </location>
</feature>
<feature type="site" description="Raises pKa of active site His" evidence="6">
    <location>
        <position position="156"/>
    </location>
</feature>
<dbReference type="GO" id="GO:0006189">
    <property type="term" value="P:'de novo' IMP biosynthetic process"/>
    <property type="evidence" value="ECO:0007669"/>
    <property type="project" value="UniProtKB-UniRule"/>
</dbReference>
<evidence type="ECO:0000259" key="7">
    <source>
        <dbReference type="Pfam" id="PF00551"/>
    </source>
</evidence>
<comment type="catalytic activity">
    <reaction evidence="5 6">
        <text>N(1)-(5-phospho-beta-D-ribosyl)glycinamide + (6R)-10-formyltetrahydrofolate = N(2)-formyl-N(1)-(5-phospho-beta-D-ribosyl)glycinamide + (6S)-5,6,7,8-tetrahydrofolate + H(+)</text>
        <dbReference type="Rhea" id="RHEA:15053"/>
        <dbReference type="ChEBI" id="CHEBI:15378"/>
        <dbReference type="ChEBI" id="CHEBI:57453"/>
        <dbReference type="ChEBI" id="CHEBI:143788"/>
        <dbReference type="ChEBI" id="CHEBI:147286"/>
        <dbReference type="ChEBI" id="CHEBI:195366"/>
        <dbReference type="EC" id="2.1.2.2"/>
    </reaction>
</comment>
<evidence type="ECO:0000313" key="8">
    <source>
        <dbReference type="EMBL" id="ALA57546.1"/>
    </source>
</evidence>
<keyword evidence="9" id="KW-1185">Reference proteome</keyword>
<protein>
    <recommendedName>
        <fullName evidence="6">Phosphoribosylglycinamide formyltransferase</fullName>
        <ecNumber evidence="6">2.1.2.2</ecNumber>
    </recommendedName>
    <alternativeName>
        <fullName evidence="6">5'-phosphoribosylglycinamide transformylase</fullName>
    </alternativeName>
    <alternativeName>
        <fullName evidence="6">GAR transformylase</fullName>
        <shortName evidence="6">GART</shortName>
    </alternativeName>
</protein>
<dbReference type="CDD" id="cd08645">
    <property type="entry name" value="FMT_core_GART"/>
    <property type="match status" value="1"/>
</dbReference>
<dbReference type="EC" id="2.1.2.2" evidence="6"/>
<evidence type="ECO:0000256" key="5">
    <source>
        <dbReference type="ARBA" id="ARBA00047664"/>
    </source>
</evidence>
<dbReference type="STRING" id="42253.NITMOv2_1115"/>
<dbReference type="PATRIC" id="fig|42253.5.peg.1100"/>
<dbReference type="EMBL" id="CP011801">
    <property type="protein sequence ID" value="ALA57546.1"/>
    <property type="molecule type" value="Genomic_DNA"/>
</dbReference>
<dbReference type="InterPro" id="IPR002376">
    <property type="entry name" value="Formyl_transf_N"/>
</dbReference>
<gene>
    <name evidence="6" type="primary">purN</name>
    <name evidence="8" type="ORF">NITMOv2_1115</name>
</gene>
<evidence type="ECO:0000256" key="6">
    <source>
        <dbReference type="HAMAP-Rule" id="MF_01930"/>
    </source>
</evidence>
<dbReference type="OrthoDB" id="9806170at2"/>
<dbReference type="NCBIfam" id="TIGR00639">
    <property type="entry name" value="PurN"/>
    <property type="match status" value="1"/>
</dbReference>
<evidence type="ECO:0000256" key="1">
    <source>
        <dbReference type="ARBA" id="ARBA00005054"/>
    </source>
</evidence>
<organism evidence="8 9">
    <name type="scientific">Nitrospira moscoviensis</name>
    <dbReference type="NCBI Taxonomy" id="42253"/>
    <lineage>
        <taxon>Bacteria</taxon>
        <taxon>Pseudomonadati</taxon>
        <taxon>Nitrospirota</taxon>
        <taxon>Nitrospiria</taxon>
        <taxon>Nitrospirales</taxon>
        <taxon>Nitrospiraceae</taxon>
        <taxon>Nitrospira</taxon>
    </lineage>
</organism>
<feature type="binding site" evidence="6">
    <location>
        <position position="118"/>
    </location>
    <ligand>
        <name>(6R)-10-formyltetrahydrofolate</name>
        <dbReference type="ChEBI" id="CHEBI:195366"/>
    </ligand>
</feature>
<feature type="binding site" evidence="6">
    <location>
        <position position="76"/>
    </location>
    <ligand>
        <name>(6R)-10-formyltetrahydrofolate</name>
        <dbReference type="ChEBI" id="CHEBI:195366"/>
    </ligand>
</feature>
<dbReference type="KEGG" id="nmv:NITMOv2_1115"/>
<dbReference type="Proteomes" id="UP000069205">
    <property type="component" value="Chromosome"/>
</dbReference>
<accession>A0A0K2G999</accession>
<dbReference type="UniPathway" id="UPA00074">
    <property type="reaction ID" value="UER00126"/>
</dbReference>
<dbReference type="HAMAP" id="MF_01930">
    <property type="entry name" value="PurN"/>
    <property type="match status" value="1"/>
</dbReference>
<dbReference type="PANTHER" id="PTHR43369">
    <property type="entry name" value="PHOSPHORIBOSYLGLYCINAMIDE FORMYLTRANSFERASE"/>
    <property type="match status" value="1"/>
</dbReference>
<dbReference type="AlphaFoldDB" id="A0A0K2G999"/>
<dbReference type="InterPro" id="IPR001555">
    <property type="entry name" value="GART_AS"/>
</dbReference>
<reference evidence="8 9" key="1">
    <citation type="journal article" date="2015" name="Proc. Natl. Acad. Sci. U.S.A.">
        <title>Expanded metabolic versatility of ubiquitous nitrite-oxidizing bacteria from the genus Nitrospira.</title>
        <authorList>
            <person name="Koch H."/>
            <person name="Lucker S."/>
            <person name="Albertsen M."/>
            <person name="Kitzinger K."/>
            <person name="Herbold C."/>
            <person name="Spieck E."/>
            <person name="Nielsen P.H."/>
            <person name="Wagner M."/>
            <person name="Daims H."/>
        </authorList>
    </citation>
    <scope>NUCLEOTIDE SEQUENCE [LARGE SCALE GENOMIC DNA]</scope>
    <source>
        <strain evidence="8 9">NSP M-1</strain>
    </source>
</reference>
<comment type="function">
    <text evidence="6">Catalyzes the transfer of a formyl group from 10-formyltetrahydrofolate to 5-phospho-ribosyl-glycinamide (GAR), producing 5-phospho-ribosyl-N-formylglycinamide (FGAR) and tetrahydrofolate.</text>
</comment>
<dbReference type="GO" id="GO:0004644">
    <property type="term" value="F:phosphoribosylglycinamide formyltransferase activity"/>
    <property type="evidence" value="ECO:0007669"/>
    <property type="project" value="UniProtKB-UniRule"/>
</dbReference>
<sequence length="459" mass="50964">MSIDRTRPLRVAVLASGRGSNLQAVIDAIEAGHVRAQIVAVISNKKDAPALERARKHGIQDLFIDPKPFAGRPDSREAYDNLLLETLRRLDVELVLLAGYMKIVTSVLVKAYENRMMNIHPSLLPSFPGLDVQKKAIDWGCKLAGCTVHFVTEGVDEGPIILQAAVPILDNDTPETLAARILVQEHKIYPRAVQLFAEGRLRVEGRRVFIEDAKPGEEAIVSKERTLKLTVLDYLAAEVDYVFSRHFSLIDEVGKRIAMHLANQHQTVPDGPEKTICVLLLNAMSSLMSALELVRRGFPLQTGIVIRNSIEVMALAAVINSDGKAYERYKHGRLDSSSCIGMVKKAWPEVGSVLARAWGSLSSDFAHVGGLLYRRWQTVSPTPTSGELFALGTVLLSLKFALHTLDLLSEVVAYRHVNEPRFWKRVEANKYMYDPTPEAKEWMAAFLTDPCKDIPVSQA</sequence>
<dbReference type="Pfam" id="PF00551">
    <property type="entry name" value="Formyl_trans_N"/>
    <property type="match status" value="1"/>
</dbReference>
<dbReference type="SUPFAM" id="SSF53328">
    <property type="entry name" value="Formyltransferase"/>
    <property type="match status" value="1"/>
</dbReference>
<proteinExistence type="inferred from homology"/>